<organism evidence="2 3">
    <name type="scientific">Clohesyomyces aquaticus</name>
    <dbReference type="NCBI Taxonomy" id="1231657"/>
    <lineage>
        <taxon>Eukaryota</taxon>
        <taxon>Fungi</taxon>
        <taxon>Dikarya</taxon>
        <taxon>Ascomycota</taxon>
        <taxon>Pezizomycotina</taxon>
        <taxon>Dothideomycetes</taxon>
        <taxon>Pleosporomycetidae</taxon>
        <taxon>Pleosporales</taxon>
        <taxon>Lindgomycetaceae</taxon>
        <taxon>Clohesyomyces</taxon>
    </lineage>
</organism>
<keyword evidence="3" id="KW-1185">Reference proteome</keyword>
<dbReference type="STRING" id="1231657.A0A1Y2A072"/>
<feature type="region of interest" description="Disordered" evidence="1">
    <location>
        <begin position="71"/>
        <end position="97"/>
    </location>
</feature>
<feature type="compositionally biased region" description="Basic and acidic residues" evidence="1">
    <location>
        <begin position="204"/>
        <end position="215"/>
    </location>
</feature>
<feature type="region of interest" description="Disordered" evidence="1">
    <location>
        <begin position="1"/>
        <end position="28"/>
    </location>
</feature>
<feature type="region of interest" description="Disordered" evidence="1">
    <location>
        <begin position="204"/>
        <end position="253"/>
    </location>
</feature>
<sequence>MFDIPAAKRVRRNELDSPKSSQRSSPDPTLFELLRSRAHDEYIFTPAELNGSEKDGRTVSDADETELRLFAAPASSAPQSHKIRLTSPDAENGDPGFVVKRPRSYYFADRVDSEREKELQAAAVESEMVLQMANEPWPGCALPWKVWTISPAGIKKAVLVGHPKSLVTVEEKPQKRRRKGKKTRIALRKKLQATQIKLAEKEKLTKEKEEAEREKRTRRNREKKVKKKAREKAKKLAGQVGEQGVEAVSDDST</sequence>
<reference evidence="2 3" key="1">
    <citation type="submission" date="2016-07" db="EMBL/GenBank/DDBJ databases">
        <title>Pervasive Adenine N6-methylation of Active Genes in Fungi.</title>
        <authorList>
            <consortium name="DOE Joint Genome Institute"/>
            <person name="Mondo S.J."/>
            <person name="Dannebaum R.O."/>
            <person name="Kuo R.C."/>
            <person name="Labutti K."/>
            <person name="Haridas S."/>
            <person name="Kuo A."/>
            <person name="Salamov A."/>
            <person name="Ahrendt S.R."/>
            <person name="Lipzen A."/>
            <person name="Sullivan W."/>
            <person name="Andreopoulos W.B."/>
            <person name="Clum A."/>
            <person name="Lindquist E."/>
            <person name="Daum C."/>
            <person name="Ramamoorthy G.K."/>
            <person name="Gryganskyi A."/>
            <person name="Culley D."/>
            <person name="Magnuson J.K."/>
            <person name="James T.Y."/>
            <person name="O'Malley M.A."/>
            <person name="Stajich J.E."/>
            <person name="Spatafora J.W."/>
            <person name="Visel A."/>
            <person name="Grigoriev I.V."/>
        </authorList>
    </citation>
    <scope>NUCLEOTIDE SEQUENCE [LARGE SCALE GENOMIC DNA]</scope>
    <source>
        <strain evidence="2 3">CBS 115471</strain>
    </source>
</reference>
<evidence type="ECO:0000313" key="2">
    <source>
        <dbReference type="EMBL" id="ORY15425.1"/>
    </source>
</evidence>
<protein>
    <submittedName>
        <fullName evidence="2">Uncharacterized protein</fullName>
    </submittedName>
</protein>
<dbReference type="EMBL" id="MCFA01000025">
    <property type="protein sequence ID" value="ORY15425.1"/>
    <property type="molecule type" value="Genomic_DNA"/>
</dbReference>
<feature type="compositionally biased region" description="Polar residues" evidence="1">
    <location>
        <begin position="18"/>
        <end position="27"/>
    </location>
</feature>
<dbReference type="Pfam" id="PF09428">
    <property type="entry name" value="DUF2011"/>
    <property type="match status" value="1"/>
</dbReference>
<proteinExistence type="predicted"/>
<comment type="caution">
    <text evidence="2">The sequence shown here is derived from an EMBL/GenBank/DDBJ whole genome shotgun (WGS) entry which is preliminary data.</text>
</comment>
<gene>
    <name evidence="2" type="ORF">BCR34DRAFT_642906</name>
</gene>
<dbReference type="Proteomes" id="UP000193144">
    <property type="component" value="Unassembled WGS sequence"/>
</dbReference>
<evidence type="ECO:0000313" key="3">
    <source>
        <dbReference type="Proteomes" id="UP000193144"/>
    </source>
</evidence>
<evidence type="ECO:0000256" key="1">
    <source>
        <dbReference type="SAM" id="MobiDB-lite"/>
    </source>
</evidence>
<accession>A0A1Y2A072</accession>
<dbReference type="AlphaFoldDB" id="A0A1Y2A072"/>
<feature type="compositionally biased region" description="Basic residues" evidence="1">
    <location>
        <begin position="216"/>
        <end position="235"/>
    </location>
</feature>
<name>A0A1Y2A072_9PLEO</name>
<dbReference type="InterPro" id="IPR018555">
    <property type="entry name" value="C630.06c-like"/>
</dbReference>
<dbReference type="OrthoDB" id="5425061at2759"/>